<feature type="compositionally biased region" description="Low complexity" evidence="1">
    <location>
        <begin position="29"/>
        <end position="41"/>
    </location>
</feature>
<sequence length="108" mass="11041">MGTVSESGVVSAFFLGASTASRPRPVSCDVTDSGSTSSGSVYLRRNSRITKPCPSGSFSSCLACTSTVLPMVLTLISSGTKPRTSSLSAKLSGVRDTSEAGHFELDAS</sequence>
<evidence type="ECO:0000313" key="2">
    <source>
        <dbReference type="EMBL" id="MXU89437.1"/>
    </source>
</evidence>
<feature type="compositionally biased region" description="Basic and acidic residues" evidence="1">
    <location>
        <begin position="96"/>
        <end position="108"/>
    </location>
</feature>
<reference evidence="2" key="1">
    <citation type="submission" date="2019-12" db="EMBL/GenBank/DDBJ databases">
        <title>An insight into the sialome of adult female Ixodes ricinus ticks feeding for 6 days.</title>
        <authorList>
            <person name="Perner J."/>
            <person name="Ribeiro J.M.C."/>
        </authorList>
    </citation>
    <scope>NUCLEOTIDE SEQUENCE</scope>
    <source>
        <strain evidence="2">Semi-engorged</strain>
        <tissue evidence="2">Salivary glands</tissue>
    </source>
</reference>
<protein>
    <submittedName>
        <fullName evidence="2">Putative secreted protein</fullName>
    </submittedName>
</protein>
<dbReference type="EMBL" id="GIFC01007354">
    <property type="protein sequence ID" value="MXU89437.1"/>
    <property type="molecule type" value="Transcribed_RNA"/>
</dbReference>
<feature type="compositionally biased region" description="Polar residues" evidence="1">
    <location>
        <begin position="79"/>
        <end position="89"/>
    </location>
</feature>
<dbReference type="AlphaFoldDB" id="A0A6B0UH16"/>
<name>A0A6B0UH16_IXORI</name>
<organism evidence="2">
    <name type="scientific">Ixodes ricinus</name>
    <name type="common">Common tick</name>
    <name type="synonym">Acarus ricinus</name>
    <dbReference type="NCBI Taxonomy" id="34613"/>
    <lineage>
        <taxon>Eukaryota</taxon>
        <taxon>Metazoa</taxon>
        <taxon>Ecdysozoa</taxon>
        <taxon>Arthropoda</taxon>
        <taxon>Chelicerata</taxon>
        <taxon>Arachnida</taxon>
        <taxon>Acari</taxon>
        <taxon>Parasitiformes</taxon>
        <taxon>Ixodida</taxon>
        <taxon>Ixodoidea</taxon>
        <taxon>Ixodidae</taxon>
        <taxon>Ixodinae</taxon>
        <taxon>Ixodes</taxon>
    </lineage>
</organism>
<feature type="region of interest" description="Disordered" evidence="1">
    <location>
        <begin position="20"/>
        <end position="41"/>
    </location>
</feature>
<evidence type="ECO:0000256" key="1">
    <source>
        <dbReference type="SAM" id="MobiDB-lite"/>
    </source>
</evidence>
<proteinExistence type="predicted"/>
<accession>A0A6B0UH16</accession>
<feature type="region of interest" description="Disordered" evidence="1">
    <location>
        <begin position="79"/>
        <end position="108"/>
    </location>
</feature>